<dbReference type="Pfam" id="PF00635">
    <property type="entry name" value="Motile_Sperm"/>
    <property type="match status" value="1"/>
</dbReference>
<feature type="transmembrane region" description="Helical" evidence="6">
    <location>
        <begin position="147"/>
        <end position="164"/>
    </location>
</feature>
<feature type="domain" description="MSP" evidence="7">
    <location>
        <begin position="13"/>
        <end position="134"/>
    </location>
</feature>
<dbReference type="GO" id="GO:0090158">
    <property type="term" value="P:endoplasmic reticulum membrane organization"/>
    <property type="evidence" value="ECO:0007669"/>
    <property type="project" value="TreeGrafter"/>
</dbReference>
<dbReference type="Gramene" id="OE9A116096T2">
    <property type="protein sequence ID" value="OE9A116096C2"/>
    <property type="gene ID" value="OE9A116096"/>
</dbReference>
<feature type="transmembrane region" description="Helical" evidence="6">
    <location>
        <begin position="170"/>
        <end position="191"/>
    </location>
</feature>
<dbReference type="InterPro" id="IPR016763">
    <property type="entry name" value="VAP"/>
</dbReference>
<keyword evidence="4 6" id="KW-1133">Transmembrane helix</keyword>
<dbReference type="AlphaFoldDB" id="A0A8S0PWS5"/>
<dbReference type="OrthoDB" id="894146at2759"/>
<dbReference type="PROSITE" id="PS50202">
    <property type="entry name" value="MSP"/>
    <property type="match status" value="1"/>
</dbReference>
<protein>
    <submittedName>
        <fullName evidence="8">Vesicle-associated 1-2</fullName>
    </submittedName>
</protein>
<dbReference type="InterPro" id="IPR013783">
    <property type="entry name" value="Ig-like_fold"/>
</dbReference>
<keyword evidence="9" id="KW-1185">Reference proteome</keyword>
<dbReference type="PANTHER" id="PTHR10809">
    <property type="entry name" value="VESICLE-ASSOCIATED MEMBRANE PROTEIN-ASSOCIATED PROTEIN"/>
    <property type="match status" value="1"/>
</dbReference>
<evidence type="ECO:0000256" key="5">
    <source>
        <dbReference type="ARBA" id="ARBA00023136"/>
    </source>
</evidence>
<dbReference type="InterPro" id="IPR008962">
    <property type="entry name" value="PapD-like_sf"/>
</dbReference>
<keyword evidence="5 6" id="KW-0472">Membrane</keyword>
<proteinExistence type="inferred from homology"/>
<organism evidence="8 9">
    <name type="scientific">Olea europaea subsp. europaea</name>
    <dbReference type="NCBI Taxonomy" id="158383"/>
    <lineage>
        <taxon>Eukaryota</taxon>
        <taxon>Viridiplantae</taxon>
        <taxon>Streptophyta</taxon>
        <taxon>Embryophyta</taxon>
        <taxon>Tracheophyta</taxon>
        <taxon>Spermatophyta</taxon>
        <taxon>Magnoliopsida</taxon>
        <taxon>eudicotyledons</taxon>
        <taxon>Gunneridae</taxon>
        <taxon>Pentapetalae</taxon>
        <taxon>asterids</taxon>
        <taxon>lamiids</taxon>
        <taxon>Lamiales</taxon>
        <taxon>Oleaceae</taxon>
        <taxon>Oleeae</taxon>
        <taxon>Olea</taxon>
    </lineage>
</organism>
<comment type="caution">
    <text evidence="8">The sequence shown here is derived from an EMBL/GenBank/DDBJ whole genome shotgun (WGS) entry which is preliminary data.</text>
</comment>
<dbReference type="EMBL" id="CACTIH010000285">
    <property type="protein sequence ID" value="CAA2958780.1"/>
    <property type="molecule type" value="Genomic_DNA"/>
</dbReference>
<reference evidence="8 9" key="1">
    <citation type="submission" date="2019-12" db="EMBL/GenBank/DDBJ databases">
        <authorList>
            <person name="Alioto T."/>
            <person name="Alioto T."/>
            <person name="Gomez Garrido J."/>
        </authorList>
    </citation>
    <scope>NUCLEOTIDE SEQUENCE [LARGE SCALE GENOMIC DNA]</scope>
</reference>
<gene>
    <name evidence="8" type="ORF">OLEA9_A116096</name>
</gene>
<dbReference type="GO" id="GO:0005886">
    <property type="term" value="C:plasma membrane"/>
    <property type="evidence" value="ECO:0007669"/>
    <property type="project" value="TreeGrafter"/>
</dbReference>
<evidence type="ECO:0000313" key="9">
    <source>
        <dbReference type="Proteomes" id="UP000594638"/>
    </source>
</evidence>
<evidence type="ECO:0000256" key="4">
    <source>
        <dbReference type="ARBA" id="ARBA00022989"/>
    </source>
</evidence>
<name>A0A8S0PWS5_OLEEU</name>
<dbReference type="Proteomes" id="UP000594638">
    <property type="component" value="Unassembled WGS sequence"/>
</dbReference>
<dbReference type="InterPro" id="IPR000535">
    <property type="entry name" value="MSP_dom"/>
</dbReference>
<evidence type="ECO:0000256" key="6">
    <source>
        <dbReference type="SAM" id="Phobius"/>
    </source>
</evidence>
<comment type="subcellular location">
    <subcellularLocation>
        <location evidence="1">Membrane</location>
        <topology evidence="1">Single-pass type IV membrane protein</topology>
    </subcellularLocation>
</comment>
<comment type="similarity">
    <text evidence="2">Belongs to the VAMP-associated protein (VAP) (TC 9.B.17) family.</text>
</comment>
<dbReference type="Gene3D" id="2.60.40.10">
    <property type="entry name" value="Immunoglobulins"/>
    <property type="match status" value="1"/>
</dbReference>
<evidence type="ECO:0000256" key="1">
    <source>
        <dbReference type="ARBA" id="ARBA00004211"/>
    </source>
</evidence>
<dbReference type="SUPFAM" id="SSF49354">
    <property type="entry name" value="PapD-like"/>
    <property type="match status" value="1"/>
</dbReference>
<evidence type="ECO:0000313" key="8">
    <source>
        <dbReference type="EMBL" id="CAA2958780.1"/>
    </source>
</evidence>
<sequence>MFDIRKGMSTEQLLDIEPSGLSFPFELRRVRRQVSCIIRLSNKTRDRVAFMVVNPNPLNYGCEPNLGILSPRSTCDLTVTMQALEEAPRNMECENNFLIRSLIVSSGATKGDVEILFDEEGHRSQNGLLNADYIFPPQVKSVVPDGIVAWLIIAVLAITFWYLMKKTLLLIWSSIFLFIMLMIKIIIHLYAQEKLTHQTIRKQETGKKGDHHESTSTICTAIRRCAQRSPLYSRLGLDIRNSMQAEKERKRIAKAWLKQAN</sequence>
<evidence type="ECO:0000259" key="7">
    <source>
        <dbReference type="PROSITE" id="PS50202"/>
    </source>
</evidence>
<dbReference type="PANTHER" id="PTHR10809:SF6">
    <property type="entry name" value="AT11025P-RELATED"/>
    <property type="match status" value="1"/>
</dbReference>
<keyword evidence="3 6" id="KW-0812">Transmembrane</keyword>
<dbReference type="GO" id="GO:0005789">
    <property type="term" value="C:endoplasmic reticulum membrane"/>
    <property type="evidence" value="ECO:0007669"/>
    <property type="project" value="InterPro"/>
</dbReference>
<dbReference type="GO" id="GO:0061817">
    <property type="term" value="P:endoplasmic reticulum-plasma membrane tethering"/>
    <property type="evidence" value="ECO:0007669"/>
    <property type="project" value="TreeGrafter"/>
</dbReference>
<evidence type="ECO:0000256" key="3">
    <source>
        <dbReference type="ARBA" id="ARBA00022692"/>
    </source>
</evidence>
<accession>A0A8S0PWS5</accession>
<evidence type="ECO:0000256" key="2">
    <source>
        <dbReference type="ARBA" id="ARBA00008932"/>
    </source>
</evidence>